<feature type="region of interest" description="Disordered" evidence="1">
    <location>
        <begin position="2704"/>
        <end position="2831"/>
    </location>
</feature>
<evidence type="ECO:0000313" key="4">
    <source>
        <dbReference type="EMBL" id="CAD7196635.1"/>
    </source>
</evidence>
<dbReference type="InterPro" id="IPR046460">
    <property type="entry name" value="UNC80_C"/>
</dbReference>
<protein>
    <recommendedName>
        <fullName evidence="5">Protein unc-80 homolog</fullName>
    </recommendedName>
</protein>
<evidence type="ECO:0000256" key="1">
    <source>
        <dbReference type="SAM" id="MobiDB-lite"/>
    </source>
</evidence>
<name>A0A7R8Z956_TIMDO</name>
<feature type="compositionally biased region" description="Basic and acidic residues" evidence="1">
    <location>
        <begin position="1013"/>
        <end position="1024"/>
    </location>
</feature>
<feature type="compositionally biased region" description="Low complexity" evidence="1">
    <location>
        <begin position="2710"/>
        <end position="2725"/>
    </location>
</feature>
<feature type="compositionally biased region" description="Polar residues" evidence="1">
    <location>
        <begin position="2821"/>
        <end position="2831"/>
    </location>
</feature>
<feature type="domain" description="Protein UNC80 C-terminal" evidence="3">
    <location>
        <begin position="1978"/>
        <end position="2468"/>
    </location>
</feature>
<reference evidence="4" key="1">
    <citation type="submission" date="2020-11" db="EMBL/GenBank/DDBJ databases">
        <authorList>
            <person name="Tran Van P."/>
        </authorList>
    </citation>
    <scope>NUCLEOTIDE SEQUENCE</scope>
</reference>
<feature type="region of interest" description="Disordered" evidence="1">
    <location>
        <begin position="2846"/>
        <end position="2889"/>
    </location>
</feature>
<evidence type="ECO:0000259" key="3">
    <source>
        <dbReference type="Pfam" id="PF20262"/>
    </source>
</evidence>
<feature type="compositionally biased region" description="Polar residues" evidence="1">
    <location>
        <begin position="2880"/>
        <end position="2889"/>
    </location>
</feature>
<feature type="region of interest" description="Disordered" evidence="1">
    <location>
        <begin position="2641"/>
        <end position="2688"/>
    </location>
</feature>
<feature type="compositionally biased region" description="Polar residues" evidence="1">
    <location>
        <begin position="850"/>
        <end position="859"/>
    </location>
</feature>
<feature type="region of interest" description="Disordered" evidence="1">
    <location>
        <begin position="1986"/>
        <end position="2008"/>
    </location>
</feature>
<feature type="region of interest" description="Disordered" evidence="1">
    <location>
        <begin position="2585"/>
        <end position="2615"/>
    </location>
</feature>
<organism evidence="4">
    <name type="scientific">Timema douglasi</name>
    <name type="common">Walking stick</name>
    <dbReference type="NCBI Taxonomy" id="61478"/>
    <lineage>
        <taxon>Eukaryota</taxon>
        <taxon>Metazoa</taxon>
        <taxon>Ecdysozoa</taxon>
        <taxon>Arthropoda</taxon>
        <taxon>Hexapoda</taxon>
        <taxon>Insecta</taxon>
        <taxon>Pterygota</taxon>
        <taxon>Neoptera</taxon>
        <taxon>Polyneoptera</taxon>
        <taxon>Phasmatodea</taxon>
        <taxon>Timematodea</taxon>
        <taxon>Timematoidea</taxon>
        <taxon>Timematidae</taxon>
        <taxon>Timema</taxon>
    </lineage>
</organism>
<feature type="compositionally biased region" description="Basic residues" evidence="1">
    <location>
        <begin position="897"/>
        <end position="906"/>
    </location>
</feature>
<dbReference type="GO" id="GO:0005261">
    <property type="term" value="F:monoatomic cation channel activity"/>
    <property type="evidence" value="ECO:0007669"/>
    <property type="project" value="TreeGrafter"/>
</dbReference>
<feature type="region of interest" description="Disordered" evidence="1">
    <location>
        <begin position="776"/>
        <end position="797"/>
    </location>
</feature>
<dbReference type="EMBL" id="OA565262">
    <property type="protein sequence ID" value="CAD7196635.1"/>
    <property type="molecule type" value="Genomic_DNA"/>
</dbReference>
<feature type="compositionally biased region" description="Basic residues" evidence="1">
    <location>
        <begin position="2739"/>
        <end position="2760"/>
    </location>
</feature>
<feature type="compositionally biased region" description="Basic and acidic residues" evidence="1">
    <location>
        <begin position="1044"/>
        <end position="1060"/>
    </location>
</feature>
<dbReference type="GO" id="GO:0030424">
    <property type="term" value="C:axon"/>
    <property type="evidence" value="ECO:0007669"/>
    <property type="project" value="TreeGrafter"/>
</dbReference>
<dbReference type="GO" id="GO:0034703">
    <property type="term" value="C:cation channel complex"/>
    <property type="evidence" value="ECO:0007669"/>
    <property type="project" value="TreeGrafter"/>
</dbReference>
<dbReference type="SUPFAM" id="SSF48371">
    <property type="entry name" value="ARM repeat"/>
    <property type="match status" value="1"/>
</dbReference>
<dbReference type="PANTHER" id="PTHR31781">
    <property type="entry name" value="UNC80"/>
    <property type="match status" value="1"/>
</dbReference>
<feature type="compositionally biased region" description="Basic and acidic residues" evidence="1">
    <location>
        <begin position="1070"/>
        <end position="1087"/>
    </location>
</feature>
<dbReference type="Pfam" id="PF20262">
    <property type="entry name" value="UNC80_C"/>
    <property type="match status" value="2"/>
</dbReference>
<gene>
    <name evidence="4" type="ORF">TDIB3V08_LOCUS2975</name>
</gene>
<dbReference type="InterPro" id="IPR045852">
    <property type="entry name" value="UNC80_central"/>
</dbReference>
<evidence type="ECO:0000259" key="2">
    <source>
        <dbReference type="Pfam" id="PF19424"/>
    </source>
</evidence>
<feature type="region of interest" description="Disordered" evidence="1">
    <location>
        <begin position="841"/>
        <end position="915"/>
    </location>
</feature>
<feature type="region of interest" description="Disordered" evidence="1">
    <location>
        <begin position="2512"/>
        <end position="2567"/>
    </location>
</feature>
<dbReference type="Pfam" id="PF19424">
    <property type="entry name" value="UNC80"/>
    <property type="match status" value="1"/>
</dbReference>
<proteinExistence type="predicted"/>
<feature type="compositionally biased region" description="Polar residues" evidence="1">
    <location>
        <begin position="2524"/>
        <end position="2533"/>
    </location>
</feature>
<sequence>MMAGRLDAVPVLGSMDSQLDVISLQGEKLIERKPSLTRSQTDSNITYAGEELPEAQGSACYITKDGDIDYQVVLKAVHYAAQRDNVCCTLRVCEVILNLVELLMDMGVLKQCLREEAVATGGTKGTMASGQSKVGKSEYYETPVIDLEIGRERGKEKTTDKFNTPHNLTMSCVIRVIKHLGCPHGCADGQRGPPADFLRSQSQTILSKLYRASSRQFSKFLREMMRRQSISDILDLFHAYIGFCVDPSSLLSPLNQKRSCSKSPDIVTQGGYATNFGAGLGGGGTRGIEGQIMASIFKTLVTRLAKSIKELKTQDNMSLYCDVRQLMTYIKEAHGGVFRRVALSGLLDSANRPHRKEPDTQTTRIIRHIHQSDVDEQQDLGAGSCYVMDERGSRKLLFKKRSTSSTCASLLEAEAAEETTKASQSPLGNLRKKQYVLTPRQSERNLGVMEPGSSSFDKSRKTSRFQIGGLVNWFRREYGRTDSTDSYDGRDSPIEGGLIRQASLHPSLSKNVIKTPGSQVGQTIQKAKKRMEDQFTKFGFGKGKKKDGSMEETQGSYLSRRNSLDLGEHTRDSKFVILKERKLVPVQPVFNGMLRFAFLLETCQPGSVPDPYLLAAVLDLVSHVMTSTCSCGGKSLLVFGMFVFRALLQQRTVANLDETQLPHIQAIRPHGDQRGTFWYATNPHPPTRSWKDVLSMGGGSRLEELLHEDKQNVSNIVSMVTEEGRQKELLMEDEEEDFLDEASVNHCGTECPIALRLVACNLLLEITTFLRETYQSLPKSSRASTRERPPPWERMYSREANRRWSMALSSMGHSQTSAQSLQSIAGDREAVLQAERKISFVLHEPDNESEGSSNTTVTMQGEDGPNDDKKGRRPPPPQSRPFLLRRGTAGAPTTGSFKRRSLKLRRSAKETKEPDCDLLAQQSCSLMSAVKRTDSIQSKRKVSSLSDRSDNSEQGGAGEVSGEESPGILSDDQPPESPSDSNDTDDTSKHLPWMKIYGEEFGLVNSSGGPETDAEKHHREDTKKEKSRGRKVSDQTSTQASPIRRKDSMGKRDRIERNIDGSHSARLLGSHRDSSRDITDQDCERGRSLPRTMPSYKKKYQEEKPKEQPQVLKYIKAHVREIFHTPLAILVKGAVVLSEEHFVDILPVAWELLLESNQELAAVAASLFILAAVKAPNQAMGHMHHGLHHQDPAVRINAILRFQVLWKLRYQVWPRMEEGAHVTFKVPPPGIEFTLPSPKIGIESLPVVDPPWMPQVKTKVEEVTISQESHRSLVTATKTRKKQQTELITMALQAQEDKKRAERENFLITTIPITVQAAYEPSLYHAVGDDHDEGNVDKELSMVNVKTGDEEQGESTQRNTSHHIHSAHSLFPSCLCSAVIQIINLLDDAAVSPDGNAVYEVAYQVIWSCLVEDSALFLRYVLERLTRDKQELMFKILRHLIRFVPKLPQQAAFALYNYIIGYVMFYVRSPQEDCQKLIGAALSILWMVVHSVHGIMFKDLKQILRKEQCDASILLTANVPSAKKIIVHGPQEPDAGGIPSQFPVQEDTQFCQILRESLDFFGIEESRHREFFLVDHKTHQIHNPSSYVRDFYFFKRSQYPQLELIHMKPEDAFNALQKQELLHKFVEIGKVLLTWAILKNVDMVVQRVVFLHEELMKLPSFPRKALEADLDLYKEGEMGKFMWVRLIARMFEAMAGNFAYSGDIHLFLNVLNGAVILHSEDACILRYVTATYINAAHNFKNIFSTNGYLLIMPTLLQLYSNHQTNKLVKTTVEYAVKQFYLMNRKPFILQMFGSVSAILDTDEESQYGDAHKVQSSCLFNLLLSLETPSPDPLHIGELVKEDKPLKAIDFCYHDENEMVTVLDCISLCVMVVAYAADSVRGHQMLTILEAILPCYIQHIQLPSYKKNGKTEKEIIHQVAVAVKTLVNNCEALAKYDLFIALPSVYPEMPLICNLLYTHDCTALLNPVLYAKCNGISRVFHMNYNGPQRASPEHKGSSQRNYSRGPYSPGFEFDDDSHSKYMSDHSRSKVVYERDLEDSEVLRNEFRRPRDILLSMVAEFLTKSTARLNEINKKSGQDGKSIELLDIRSHVRLADVAHSLLKVSPYDPDTMACRGLQRYMNDILPSTEWTNEAMRPALITILRRLDKTFNKIYKKPSIRRHTDWEAAAGFLKGIYETLSRYPYIVHMQHLKTLINTCQALIVGDSTSAGVVECVSSATTALMSQVPPPHFCSTVVRLIALQIIAIGETYSLEQVCGGSSVFPTHDKTENILMNLLMPLCLRVGSGRKDVPRMRQADISFALTVVLHAMSPPATKTAPVTAQNIKTASEMRTGSITYSGRDNKKTTKISRSLYQVAFLALKIMLICFESELVVDWARVAKTIRDIGKHNDAGSEFWTCIEFIVTHRTPLFVLLHPFIIIKLSQPPMSDHERHLQFLIREKLKGYNLPIAKCTGSLLMDLAHEMKELKEELEDRRYDEQRDSKRPTIIMDTQQPIIAEPVSHPRTHRPSLIDLLTGDHSANKDHSSADTVVPSQNAQHHRAHPLGITGRTYWEGKSHSAGGLDKAENLSRPQGLNESVLAGPAMQSVSSVSFGSTRGDASECGAADTQSSTTASSNMGRMTTEVSCELSISAEEAIGLLYKAKTDNGSGVPEHGMSKAGKREGGEVGGLADRSQQSSASDERKVTCQKTDAFLPPHQKALRFVSSVELRHSSGETSTTPLSPSSPADDSSGEMGGNQANKPRLQRSKAQSRKTFRLRKSRKSHIQVSHIKVEPQELPTVGGQPPPAQQPVMELSVSGIPTPRAQRFSTRQTRSADSKLPDSSWDEVSQTSSTSGYHESYSLLMMTLESPPTPAAAPPLASPDIHDLPSTSSATPNYVVAEGSSPDSSINSTGGEDTALLCRNERTSSQHSLLMVFETEDENTLI</sequence>
<feature type="domain" description="Protein UNC80 central region" evidence="2">
    <location>
        <begin position="579"/>
        <end position="1330"/>
    </location>
</feature>
<feature type="region of interest" description="Disordered" evidence="1">
    <location>
        <begin position="541"/>
        <end position="563"/>
    </location>
</feature>
<accession>A0A7R8Z956</accession>
<dbReference type="InterPro" id="IPR016024">
    <property type="entry name" value="ARM-type_fold"/>
</dbReference>
<feature type="region of interest" description="Disordered" evidence="1">
    <location>
        <begin position="928"/>
        <end position="1105"/>
    </location>
</feature>
<feature type="domain" description="Protein UNC80 C-terminal" evidence="3">
    <location>
        <begin position="1355"/>
        <end position="1934"/>
    </location>
</feature>
<feature type="compositionally biased region" description="Polar residues" evidence="1">
    <location>
        <begin position="551"/>
        <end position="561"/>
    </location>
</feature>
<dbReference type="GO" id="GO:0055080">
    <property type="term" value="P:monoatomic cation homeostasis"/>
    <property type="evidence" value="ECO:0007669"/>
    <property type="project" value="TreeGrafter"/>
</dbReference>
<feature type="compositionally biased region" description="Low complexity" evidence="1">
    <location>
        <begin position="2601"/>
        <end position="2612"/>
    </location>
</feature>
<evidence type="ECO:0008006" key="5">
    <source>
        <dbReference type="Google" id="ProtNLM"/>
    </source>
</evidence>
<feature type="compositionally biased region" description="Pro residues" evidence="1">
    <location>
        <begin position="2846"/>
        <end position="2856"/>
    </location>
</feature>
<dbReference type="PANTHER" id="PTHR31781:SF1">
    <property type="entry name" value="PROTEIN UNC-80 HOMOLOG"/>
    <property type="match status" value="1"/>
</dbReference>
<feature type="compositionally biased region" description="Basic and acidic residues" evidence="1">
    <location>
        <begin position="784"/>
        <end position="797"/>
    </location>
</feature>